<accession>A0A9P6FRS5</accession>
<reference evidence="2" key="1">
    <citation type="journal article" date="2020" name="Fungal Divers.">
        <title>Resolving the Mortierellaceae phylogeny through synthesis of multi-gene phylogenetics and phylogenomics.</title>
        <authorList>
            <person name="Vandepol N."/>
            <person name="Liber J."/>
            <person name="Desiro A."/>
            <person name="Na H."/>
            <person name="Kennedy M."/>
            <person name="Barry K."/>
            <person name="Grigoriev I.V."/>
            <person name="Miller A.N."/>
            <person name="O'Donnell K."/>
            <person name="Stajich J.E."/>
            <person name="Bonito G."/>
        </authorList>
    </citation>
    <scope>NUCLEOTIDE SEQUENCE</scope>
    <source>
        <strain evidence="2">KOD1015</strain>
    </source>
</reference>
<proteinExistence type="predicted"/>
<sequence>MHSSPLDIKFLDDQPQGTTDDRLLRVFQCIQDNEYTLQTFLSDACSSNDEKIKCRVKTFYSKGGAFNVLSLLMERIPEMEDHPKMYDIAVKVVKKAVDKDLNALGGVADFRRPASKVTHETIENTSLKWISTIVDLNASRFSKLLRGFLGTDGSQSSARLLPVISSMILYSRNYQSNYLQSIIGIYLFSTRCPSSVVTLLQRMGLSTSRWTVKESLRSLTRQAIGKIRQATKDEPFGLLYDNLNIANRKHDQRLTNKDSFENGTTATIIPGLNLGGIGNDSNSSLTIHDLVPDKDEVKHIHHVAECHLIGVLQRTYNSLSIDSRVRSVRKLAVAKTQTLPLPTMKIDQSTLEGNKRIIDTVMRDTIGLPEDYFEDHDIAILGDQMTNSRVTGLRHALEKDLTRYKRFEWAIPVIQLFHTQMMFAGLILRTHYGQENDPGSLGYNRVLLERKRISVDKLIFHDVDDFLRHSFDATVLRLWEVALGLEGGMNMETMLQTISADERRTLILSKSKDLVSICLDPDQQSCAADRNAALFMRDMIYYIELAAAIKNGDVGRIEMVLRWLTIMTQAGSTTNYAYELLKLQFRKKNWGKERNEMIARSWLVNTKGVEDGFIPADLYQEHCNKTIKEIYASKGSNANWEMLTDLVSINIETFRVVKSRLEKEFGMPDYDSKHQSVSATKDINSIVEVLREHDIFGRNGSTPDSHNGGKCTVDLIKDGLNNLITLKLLKFNNSKK</sequence>
<name>A0A9P6FRS5_9FUNG</name>
<dbReference type="Proteomes" id="UP000780801">
    <property type="component" value="Unassembled WGS sequence"/>
</dbReference>
<feature type="domain" description="DUF6589" evidence="1">
    <location>
        <begin position="281"/>
        <end position="674"/>
    </location>
</feature>
<dbReference type="InterPro" id="IPR046496">
    <property type="entry name" value="DUF6589"/>
</dbReference>
<keyword evidence="3" id="KW-1185">Reference proteome</keyword>
<dbReference type="EMBL" id="JAABOA010001941">
    <property type="protein sequence ID" value="KAF9580635.1"/>
    <property type="molecule type" value="Genomic_DNA"/>
</dbReference>
<comment type="caution">
    <text evidence="2">The sequence shown here is derived from an EMBL/GenBank/DDBJ whole genome shotgun (WGS) entry which is preliminary data.</text>
</comment>
<gene>
    <name evidence="2" type="ORF">BGW38_002644</name>
</gene>
<dbReference type="Pfam" id="PF20231">
    <property type="entry name" value="DUF6589"/>
    <property type="match status" value="1"/>
</dbReference>
<protein>
    <recommendedName>
        <fullName evidence="1">DUF6589 domain-containing protein</fullName>
    </recommendedName>
</protein>
<evidence type="ECO:0000313" key="3">
    <source>
        <dbReference type="Proteomes" id="UP000780801"/>
    </source>
</evidence>
<evidence type="ECO:0000259" key="1">
    <source>
        <dbReference type="Pfam" id="PF20231"/>
    </source>
</evidence>
<evidence type="ECO:0000313" key="2">
    <source>
        <dbReference type="EMBL" id="KAF9580635.1"/>
    </source>
</evidence>
<dbReference type="OrthoDB" id="4743193at2759"/>
<dbReference type="AlphaFoldDB" id="A0A9P6FRS5"/>
<organism evidence="2 3">
    <name type="scientific">Lunasporangiospora selenospora</name>
    <dbReference type="NCBI Taxonomy" id="979761"/>
    <lineage>
        <taxon>Eukaryota</taxon>
        <taxon>Fungi</taxon>
        <taxon>Fungi incertae sedis</taxon>
        <taxon>Mucoromycota</taxon>
        <taxon>Mortierellomycotina</taxon>
        <taxon>Mortierellomycetes</taxon>
        <taxon>Mortierellales</taxon>
        <taxon>Mortierellaceae</taxon>
        <taxon>Lunasporangiospora</taxon>
    </lineage>
</organism>